<feature type="repeat" description="TPR" evidence="10">
    <location>
        <begin position="177"/>
        <end position="210"/>
    </location>
</feature>
<dbReference type="PANTHER" id="PTHR45783">
    <property type="entry name" value="KINESIN LIGHT CHAIN"/>
    <property type="match status" value="1"/>
</dbReference>
<keyword evidence="3" id="KW-0963">Cytoplasm</keyword>
<keyword evidence="7" id="KW-0175">Coiled coil</keyword>
<organism evidence="11 12">
    <name type="scientific">Allochromatium humboldtianum</name>
    <dbReference type="NCBI Taxonomy" id="504901"/>
    <lineage>
        <taxon>Bacteria</taxon>
        <taxon>Pseudomonadati</taxon>
        <taxon>Pseudomonadota</taxon>
        <taxon>Gammaproteobacteria</taxon>
        <taxon>Chromatiales</taxon>
        <taxon>Chromatiaceae</taxon>
        <taxon>Allochromatium</taxon>
    </lineage>
</organism>
<evidence type="ECO:0000256" key="9">
    <source>
        <dbReference type="ARBA" id="ARBA00023212"/>
    </source>
</evidence>
<dbReference type="Proteomes" id="UP000592294">
    <property type="component" value="Unassembled WGS sequence"/>
</dbReference>
<keyword evidence="9" id="KW-0206">Cytoskeleton</keyword>
<keyword evidence="8" id="KW-0505">Motor protein</keyword>
<comment type="subcellular location">
    <subcellularLocation>
        <location evidence="1">Cytoplasm</location>
        <location evidence="1">Cytoskeleton</location>
    </subcellularLocation>
</comment>
<evidence type="ECO:0000256" key="1">
    <source>
        <dbReference type="ARBA" id="ARBA00004245"/>
    </source>
</evidence>
<dbReference type="GO" id="GO:0005874">
    <property type="term" value="C:microtubule"/>
    <property type="evidence" value="ECO:0007669"/>
    <property type="project" value="UniProtKB-KW"/>
</dbReference>
<comment type="caution">
    <text evidence="11">The sequence shown here is derived from an EMBL/GenBank/DDBJ whole genome shotgun (WGS) entry which is preliminary data.</text>
</comment>
<comment type="similarity">
    <text evidence="2">Belongs to the kinesin light chain family.</text>
</comment>
<reference evidence="11 12" key="1">
    <citation type="submission" date="2020-06" db="EMBL/GenBank/DDBJ databases">
        <title>Whole-genome sequence of Allochromatium humboldtianum DSM 21881, type strain.</title>
        <authorList>
            <person name="Kyndt J.A."/>
            <person name="Meyer T.E."/>
        </authorList>
    </citation>
    <scope>NUCLEOTIDE SEQUENCE [LARGE SCALE GENOMIC DNA]</scope>
    <source>
        <strain evidence="11 12">DSM 21881</strain>
    </source>
</reference>
<dbReference type="InterPro" id="IPR002151">
    <property type="entry name" value="Kinesin_light"/>
</dbReference>
<dbReference type="PROSITE" id="PS50005">
    <property type="entry name" value="TPR"/>
    <property type="match status" value="1"/>
</dbReference>
<dbReference type="SMART" id="SM00028">
    <property type="entry name" value="TPR"/>
    <property type="match status" value="5"/>
</dbReference>
<dbReference type="Gene3D" id="1.25.40.10">
    <property type="entry name" value="Tetratricopeptide repeat domain"/>
    <property type="match status" value="1"/>
</dbReference>
<evidence type="ECO:0000256" key="2">
    <source>
        <dbReference type="ARBA" id="ARBA00009622"/>
    </source>
</evidence>
<evidence type="ECO:0000256" key="3">
    <source>
        <dbReference type="ARBA" id="ARBA00022490"/>
    </source>
</evidence>
<evidence type="ECO:0000256" key="7">
    <source>
        <dbReference type="ARBA" id="ARBA00023054"/>
    </source>
</evidence>
<evidence type="ECO:0000256" key="5">
    <source>
        <dbReference type="ARBA" id="ARBA00022737"/>
    </source>
</evidence>
<dbReference type="InterPro" id="IPR011990">
    <property type="entry name" value="TPR-like_helical_dom_sf"/>
</dbReference>
<dbReference type="AlphaFoldDB" id="A0A850RFF1"/>
<evidence type="ECO:0000256" key="8">
    <source>
        <dbReference type="ARBA" id="ARBA00023175"/>
    </source>
</evidence>
<dbReference type="GO" id="GO:0019894">
    <property type="term" value="F:kinesin binding"/>
    <property type="evidence" value="ECO:0007669"/>
    <property type="project" value="TreeGrafter"/>
</dbReference>
<dbReference type="PANTHER" id="PTHR45783:SF3">
    <property type="entry name" value="KINESIN LIGHT CHAIN"/>
    <property type="match status" value="1"/>
</dbReference>
<dbReference type="PRINTS" id="PR00381">
    <property type="entry name" value="KINESINLIGHT"/>
</dbReference>
<keyword evidence="4" id="KW-0493">Microtubule</keyword>
<gene>
    <name evidence="11" type="ORF">HW932_21185</name>
</gene>
<proteinExistence type="inferred from homology"/>
<accession>A0A850RFF1</accession>
<keyword evidence="12" id="KW-1185">Reference proteome</keyword>
<dbReference type="Pfam" id="PF13176">
    <property type="entry name" value="TPR_7"/>
    <property type="match status" value="1"/>
</dbReference>
<evidence type="ECO:0000256" key="6">
    <source>
        <dbReference type="ARBA" id="ARBA00022803"/>
    </source>
</evidence>
<protein>
    <submittedName>
        <fullName evidence="11">Tetratricopeptide repeat protein</fullName>
    </submittedName>
</protein>
<evidence type="ECO:0000313" key="12">
    <source>
        <dbReference type="Proteomes" id="UP000592294"/>
    </source>
</evidence>
<keyword evidence="5" id="KW-0677">Repeat</keyword>
<sequence length="372" mass="41740">RLKTGALTDFDLFMDQGWQVEACRTERAWFEAAARHALLENHWTREQHRLSDEAWTQGTALRQAERFLEAAEAYRRSAEVEQASGRPRMQDLTAKLSLAALMYQRIARYGEAEPLFREALAIRQQALPEGHPDIATSLNSLAELLLATGRYGEAEPLLREALAICRQVLLEGHPDIALTLNNLALLLETTGRYDEAEPLYREALAIRQQALPAGHPAIAGSLNNLAELLKTTGRPAEAEPLYQQALQIAQSLQVPELLWTVQGNLADFYAKHSQRPRAILFGKQAVNTLQAVRQNLVGTEQAIQQSFLKNKECYYKHLADWLIAEGCLREAQQVLEILKAQEHFEFIRGDLCHTQSTQDRSDSTGEVCHAGA</sequence>
<dbReference type="GO" id="GO:0005737">
    <property type="term" value="C:cytoplasm"/>
    <property type="evidence" value="ECO:0007669"/>
    <property type="project" value="TreeGrafter"/>
</dbReference>
<dbReference type="RefSeq" id="WP_176978442.1">
    <property type="nucleotide sequence ID" value="NZ_JABZEO010000040.1"/>
</dbReference>
<evidence type="ECO:0000256" key="4">
    <source>
        <dbReference type="ARBA" id="ARBA00022701"/>
    </source>
</evidence>
<feature type="non-terminal residue" evidence="11">
    <location>
        <position position="1"/>
    </location>
</feature>
<dbReference type="GO" id="GO:0007018">
    <property type="term" value="P:microtubule-based movement"/>
    <property type="evidence" value="ECO:0007669"/>
    <property type="project" value="TreeGrafter"/>
</dbReference>
<evidence type="ECO:0000313" key="11">
    <source>
        <dbReference type="EMBL" id="NVZ11765.1"/>
    </source>
</evidence>
<keyword evidence="6 10" id="KW-0802">TPR repeat</keyword>
<evidence type="ECO:0000256" key="10">
    <source>
        <dbReference type="PROSITE-ProRule" id="PRU00339"/>
    </source>
</evidence>
<dbReference type="EMBL" id="JABZEO010000040">
    <property type="protein sequence ID" value="NVZ11765.1"/>
    <property type="molecule type" value="Genomic_DNA"/>
</dbReference>
<dbReference type="InterPro" id="IPR019734">
    <property type="entry name" value="TPR_rpt"/>
</dbReference>
<dbReference type="GO" id="GO:0005871">
    <property type="term" value="C:kinesin complex"/>
    <property type="evidence" value="ECO:0007669"/>
    <property type="project" value="InterPro"/>
</dbReference>
<name>A0A850RFF1_9GAMM</name>
<dbReference type="SUPFAM" id="SSF48452">
    <property type="entry name" value="TPR-like"/>
    <property type="match status" value="2"/>
</dbReference>
<dbReference type="Pfam" id="PF13424">
    <property type="entry name" value="TPR_12"/>
    <property type="match status" value="2"/>
</dbReference>